<dbReference type="PANTHER" id="PTHR42885:SF2">
    <property type="entry name" value="HISTIDINOL-PHOSPHATE AMINOTRANSFERASE"/>
    <property type="match status" value="1"/>
</dbReference>
<dbReference type="InterPro" id="IPR015421">
    <property type="entry name" value="PyrdxlP-dep_Trfase_major"/>
</dbReference>
<name>A0A0U2PES2_9GAMM</name>
<evidence type="ECO:0000259" key="13">
    <source>
        <dbReference type="Pfam" id="PF00155"/>
    </source>
</evidence>
<evidence type="ECO:0000313" key="15">
    <source>
        <dbReference type="Proteomes" id="UP000069015"/>
    </source>
</evidence>
<dbReference type="PROSITE" id="PS00599">
    <property type="entry name" value="AA_TRANSFER_CLASS_2"/>
    <property type="match status" value="1"/>
</dbReference>
<protein>
    <recommendedName>
        <fullName evidence="5">histidinol-phosphate transaminase</fullName>
        <ecNumber evidence="5">2.6.1.9</ecNumber>
    </recommendedName>
</protein>
<comment type="similarity">
    <text evidence="3">Belongs to the class-II pyridoxal-phosphate-dependent aminotransferase family. Histidinol-phosphate aminotransferase subfamily.</text>
</comment>
<dbReference type="KEGG" id="prr:AT705_21910"/>
<evidence type="ECO:0000256" key="6">
    <source>
        <dbReference type="ARBA" id="ARBA00022576"/>
    </source>
</evidence>
<dbReference type="AlphaFoldDB" id="A0A0U2PES2"/>
<dbReference type="UniPathway" id="UPA00031">
    <property type="reaction ID" value="UER00012"/>
</dbReference>
<dbReference type="EMBL" id="CP013612">
    <property type="protein sequence ID" value="ALU45597.1"/>
    <property type="molecule type" value="Genomic_DNA"/>
</dbReference>
<comment type="subunit">
    <text evidence="4">Homodimer.</text>
</comment>
<comment type="pathway">
    <text evidence="2">Amino-acid biosynthesis; L-histidine biosynthesis; L-histidine from 5-phospho-alpha-D-ribose 1-diphosphate: step 7/9.</text>
</comment>
<dbReference type="EC" id="2.6.1.9" evidence="5"/>
<reference evidence="14 15" key="1">
    <citation type="submission" date="2015-12" db="EMBL/GenBank/DDBJ databases">
        <title>Complete genome sequence of Pseudoalteromonas rubra SCSIO 6842, harboring a conjugative plasmid.</title>
        <authorList>
            <person name="Li B."/>
            <person name="Wang X."/>
        </authorList>
    </citation>
    <scope>NUCLEOTIDE SEQUENCE [LARGE SCALE GENOMIC DNA]</scope>
    <source>
        <strain evidence="14 15">SCSIO 6842</strain>
    </source>
</reference>
<dbReference type="Gene3D" id="3.90.1150.10">
    <property type="entry name" value="Aspartate Aminotransferase, domain 1"/>
    <property type="match status" value="1"/>
</dbReference>
<dbReference type="InterPro" id="IPR015422">
    <property type="entry name" value="PyrdxlP-dep_Trfase_small"/>
</dbReference>
<dbReference type="InterPro" id="IPR005861">
    <property type="entry name" value="HisP_aminotrans"/>
</dbReference>
<evidence type="ECO:0000256" key="2">
    <source>
        <dbReference type="ARBA" id="ARBA00005011"/>
    </source>
</evidence>
<feature type="domain" description="Aminotransferase class I/classII large" evidence="13">
    <location>
        <begin position="22"/>
        <end position="341"/>
    </location>
</feature>
<keyword evidence="6 14" id="KW-0032">Aminotransferase</keyword>
<dbReference type="CDD" id="cd00609">
    <property type="entry name" value="AAT_like"/>
    <property type="match status" value="1"/>
</dbReference>
<organism evidence="14 15">
    <name type="scientific">Pseudoalteromonas rubra</name>
    <dbReference type="NCBI Taxonomy" id="43658"/>
    <lineage>
        <taxon>Bacteria</taxon>
        <taxon>Pseudomonadati</taxon>
        <taxon>Pseudomonadota</taxon>
        <taxon>Gammaproteobacteria</taxon>
        <taxon>Alteromonadales</taxon>
        <taxon>Pseudoalteromonadaceae</taxon>
        <taxon>Pseudoalteromonas</taxon>
    </lineage>
</organism>
<evidence type="ECO:0000256" key="11">
    <source>
        <dbReference type="ARBA" id="ARBA00047481"/>
    </source>
</evidence>
<dbReference type="GO" id="GO:0004400">
    <property type="term" value="F:histidinol-phosphate transaminase activity"/>
    <property type="evidence" value="ECO:0007669"/>
    <property type="project" value="UniProtKB-EC"/>
</dbReference>
<evidence type="ECO:0000256" key="1">
    <source>
        <dbReference type="ARBA" id="ARBA00001933"/>
    </source>
</evidence>
<keyword evidence="9 12" id="KW-0663">Pyridoxal phosphate</keyword>
<dbReference type="NCBIfam" id="TIGR01141">
    <property type="entry name" value="hisC"/>
    <property type="match status" value="1"/>
</dbReference>
<dbReference type="Proteomes" id="UP000069015">
    <property type="component" value="Chromosome 2"/>
</dbReference>
<evidence type="ECO:0000256" key="8">
    <source>
        <dbReference type="ARBA" id="ARBA00022679"/>
    </source>
</evidence>
<dbReference type="RefSeq" id="WP_058798468.1">
    <property type="nucleotide sequence ID" value="NZ_CP013612.1"/>
</dbReference>
<evidence type="ECO:0000256" key="4">
    <source>
        <dbReference type="ARBA" id="ARBA00011738"/>
    </source>
</evidence>
<evidence type="ECO:0000256" key="12">
    <source>
        <dbReference type="RuleBase" id="RU003693"/>
    </source>
</evidence>
<dbReference type="SUPFAM" id="SSF53383">
    <property type="entry name" value="PLP-dependent transferases"/>
    <property type="match status" value="1"/>
</dbReference>
<proteinExistence type="inferred from homology"/>
<comment type="catalytic activity">
    <reaction evidence="11">
        <text>L-histidinol phosphate + 2-oxoglutarate = 3-(imidazol-4-yl)-2-oxopropyl phosphate + L-glutamate</text>
        <dbReference type="Rhea" id="RHEA:23744"/>
        <dbReference type="ChEBI" id="CHEBI:16810"/>
        <dbReference type="ChEBI" id="CHEBI:29985"/>
        <dbReference type="ChEBI" id="CHEBI:57766"/>
        <dbReference type="ChEBI" id="CHEBI:57980"/>
        <dbReference type="EC" id="2.6.1.9"/>
    </reaction>
</comment>
<keyword evidence="7" id="KW-0028">Amino-acid biosynthesis</keyword>
<dbReference type="InterPro" id="IPR015424">
    <property type="entry name" value="PyrdxlP-dep_Trfase"/>
</dbReference>
<gene>
    <name evidence="14" type="ORF">AT705_21910</name>
</gene>
<keyword evidence="10" id="KW-0368">Histidine biosynthesis</keyword>
<evidence type="ECO:0000256" key="10">
    <source>
        <dbReference type="ARBA" id="ARBA00023102"/>
    </source>
</evidence>
<comment type="cofactor">
    <cofactor evidence="1 12">
        <name>pyridoxal 5'-phosphate</name>
        <dbReference type="ChEBI" id="CHEBI:597326"/>
    </cofactor>
</comment>
<evidence type="ECO:0000256" key="3">
    <source>
        <dbReference type="ARBA" id="ARBA00007970"/>
    </source>
</evidence>
<dbReference type="GO" id="GO:0000105">
    <property type="term" value="P:L-histidine biosynthetic process"/>
    <property type="evidence" value="ECO:0007669"/>
    <property type="project" value="UniProtKB-UniPathway"/>
</dbReference>
<dbReference type="GO" id="GO:0030170">
    <property type="term" value="F:pyridoxal phosphate binding"/>
    <property type="evidence" value="ECO:0007669"/>
    <property type="project" value="InterPro"/>
</dbReference>
<dbReference type="InterPro" id="IPR001917">
    <property type="entry name" value="Aminotrans_II_pyridoxalP_BS"/>
</dbReference>
<dbReference type="Pfam" id="PF00155">
    <property type="entry name" value="Aminotran_1_2"/>
    <property type="match status" value="1"/>
</dbReference>
<evidence type="ECO:0000256" key="5">
    <source>
        <dbReference type="ARBA" id="ARBA00012748"/>
    </source>
</evidence>
<evidence type="ECO:0000313" key="14">
    <source>
        <dbReference type="EMBL" id="ALU45597.1"/>
    </source>
</evidence>
<keyword evidence="8 14" id="KW-0808">Transferase</keyword>
<dbReference type="PANTHER" id="PTHR42885">
    <property type="entry name" value="HISTIDINOL-PHOSPHATE AMINOTRANSFERASE-RELATED"/>
    <property type="match status" value="1"/>
</dbReference>
<sequence>MSQIELPENIAALNAYSSAKSEKLTGTTWLNANESPYSRRVSLNFDALNRYPDPQPVAVINAYASYCGLSPEQVLMTRGADEGIELLVRTYCTPGQDSIALFLPTYGMYKVTADTHNVGITALEQTLLQQGSAAEIAGAVGNAKLVFICNPNNPTGATIGTDKIAAIAAALKNRALVVVDEAYIEFCEQLTAVNLLSDFDNLVVLRTLSKAFALAGLRTGFMLASQEVLAPVRKVIAPYPVSAVVAQIAQEALTPDAITQMRRQVSILNKAKEKLTELLGGSDKIAKVMIGEGNFITVQVRQKSDIDQAMQSGLIMRPFTLFEENNWLRISIGSEQELEQVRRWLTQPQAEQ</sequence>
<accession>A0A0U2PES2</accession>
<evidence type="ECO:0000256" key="9">
    <source>
        <dbReference type="ARBA" id="ARBA00022898"/>
    </source>
</evidence>
<dbReference type="InterPro" id="IPR004839">
    <property type="entry name" value="Aminotransferase_I/II_large"/>
</dbReference>
<dbReference type="Gene3D" id="3.40.640.10">
    <property type="entry name" value="Type I PLP-dependent aspartate aminotransferase-like (Major domain)"/>
    <property type="match status" value="1"/>
</dbReference>
<evidence type="ECO:0000256" key="7">
    <source>
        <dbReference type="ARBA" id="ARBA00022605"/>
    </source>
</evidence>